<feature type="transmembrane region" description="Helical" evidence="2">
    <location>
        <begin position="255"/>
        <end position="278"/>
    </location>
</feature>
<keyword evidence="2" id="KW-1133">Transmembrane helix</keyword>
<keyword evidence="2" id="KW-0472">Membrane</keyword>
<gene>
    <name evidence="3" type="ORF">L202_06478</name>
</gene>
<dbReference type="GeneID" id="30157787"/>
<name>A0A1E3HHR8_9TREE</name>
<dbReference type="OrthoDB" id="2596929at2759"/>
<feature type="region of interest" description="Disordered" evidence="1">
    <location>
        <begin position="510"/>
        <end position="555"/>
    </location>
</feature>
<dbReference type="STRING" id="1295533.A0A1E3HHR8"/>
<feature type="region of interest" description="Disordered" evidence="1">
    <location>
        <begin position="657"/>
        <end position="769"/>
    </location>
</feature>
<reference evidence="3 4" key="1">
    <citation type="submission" date="2016-06" db="EMBL/GenBank/DDBJ databases">
        <title>Evolution of pathogenesis and genome organization in the Tremellales.</title>
        <authorList>
            <person name="Cuomo C."/>
            <person name="Litvintseva A."/>
            <person name="Heitman J."/>
            <person name="Chen Y."/>
            <person name="Sun S."/>
            <person name="Springer D."/>
            <person name="Dromer F."/>
            <person name="Young S."/>
            <person name="Zeng Q."/>
            <person name="Chapman S."/>
            <person name="Gujja S."/>
            <person name="Saif S."/>
            <person name="Birren B."/>
        </authorList>
    </citation>
    <scope>NUCLEOTIDE SEQUENCE [LARGE SCALE GENOMIC DNA]</scope>
    <source>
        <strain evidence="3 4">CBS 6039</strain>
    </source>
</reference>
<feature type="region of interest" description="Disordered" evidence="1">
    <location>
        <begin position="80"/>
        <end position="100"/>
    </location>
</feature>
<comment type="caution">
    <text evidence="3">The sequence shown here is derived from an EMBL/GenBank/DDBJ whole genome shotgun (WGS) entry which is preliminary data.</text>
</comment>
<evidence type="ECO:0000256" key="2">
    <source>
        <dbReference type="SAM" id="Phobius"/>
    </source>
</evidence>
<feature type="compositionally biased region" description="Polar residues" evidence="1">
    <location>
        <begin position="720"/>
        <end position="738"/>
    </location>
</feature>
<protein>
    <submittedName>
        <fullName evidence="3">Uncharacterized protein</fullName>
    </submittedName>
</protein>
<dbReference type="AlphaFoldDB" id="A0A1E3HHR8"/>
<organism evidence="3 4">
    <name type="scientific">Cryptococcus amylolentus CBS 6039</name>
    <dbReference type="NCBI Taxonomy" id="1295533"/>
    <lineage>
        <taxon>Eukaryota</taxon>
        <taxon>Fungi</taxon>
        <taxon>Dikarya</taxon>
        <taxon>Basidiomycota</taxon>
        <taxon>Agaricomycotina</taxon>
        <taxon>Tremellomycetes</taxon>
        <taxon>Tremellales</taxon>
        <taxon>Cryptococcaceae</taxon>
        <taxon>Cryptococcus</taxon>
    </lineage>
</organism>
<sequence>MADSALAHILRRSRLRALTAKAGHALHLDSRRAHPAPETLEKKDVIQALDERFYASMNEYSPEQLSSMAAAGSTVAAGTSTAKTSTTQRHAAQAATAKTTISRVSSAAAAASTVHASTSTSSVAQSSAARTSSAASSSIASSAVRSVAASSSSSASPSVAPSTSSTSTSSIARSTSSAALSTSTTHSTSSTSTTHSTSKAASTTAREITSHAAVQSSSSSSSSAGSSPITSSSISATAAALSSNSDSSSSLSTGAVVGIVFAVVCGVVVVGSFFGWLYRKYTARSYNSSSPWSKIDDDITPYNSEKPGFDDIYGGSTVPVIASSRDLSRARSDMVPYTMYDNSPLSNHAGVGAGALAFGGQGDISPPPSALSYGIDSQGRPYNPHAGRTPMLHTLEDRYGHQAEPYSPYSHQPYSSASDNSRQLVGPASYRPTSPVNQYGSPGGHVEMPLPSPVPLGGPAHASDADLRDLDEFADDPQMAGLAYTYGDSPTASTFAHTQAPIKHDLPAETYRASDHTSSAPAAPDFSAPAVSPLDPTVPAASSSDEKSRLAPLPLPAFEPLSPLMSHFDTNNQGQSQPLAMYEDEQEREQRRMYQEVAKSAGIDEPVTPFVSYTNASPSPEPMPVPNAQALNQSTASTTSSFSTGMPRLPEIALSAPKPYEHGQPLSPLAEVPTPMSSSSIGVPLPNPFDNPAFTSPKSVSSAPAPPYSPYEYEQEPGTPASTTATLNTPVPGQTMNRSFPPPDMPGSVLGSPAAGRRWSGGEDVYGGI</sequence>
<evidence type="ECO:0000256" key="1">
    <source>
        <dbReference type="SAM" id="MobiDB-lite"/>
    </source>
</evidence>
<feature type="compositionally biased region" description="Low complexity" evidence="1">
    <location>
        <begin position="405"/>
        <end position="418"/>
    </location>
</feature>
<dbReference type="Proteomes" id="UP000094065">
    <property type="component" value="Unassembled WGS sequence"/>
</dbReference>
<dbReference type="RefSeq" id="XP_018990946.1">
    <property type="nucleotide sequence ID" value="XM_019140971.1"/>
</dbReference>
<feature type="compositionally biased region" description="Polar residues" evidence="1">
    <location>
        <begin position="431"/>
        <end position="440"/>
    </location>
</feature>
<feature type="region of interest" description="Disordered" evidence="1">
    <location>
        <begin position="402"/>
        <end position="464"/>
    </location>
</feature>
<evidence type="ECO:0000313" key="4">
    <source>
        <dbReference type="Proteomes" id="UP000094065"/>
    </source>
</evidence>
<keyword evidence="4" id="KW-1185">Reference proteome</keyword>
<dbReference type="EMBL" id="AWGJ01000010">
    <property type="protein sequence ID" value="ODN75296.1"/>
    <property type="molecule type" value="Genomic_DNA"/>
</dbReference>
<feature type="region of interest" description="Disordered" evidence="1">
    <location>
        <begin position="150"/>
        <end position="227"/>
    </location>
</feature>
<feature type="compositionally biased region" description="Low complexity" evidence="1">
    <location>
        <begin position="518"/>
        <end position="533"/>
    </location>
</feature>
<proteinExistence type="predicted"/>
<keyword evidence="2" id="KW-0812">Transmembrane</keyword>
<accession>A0A1E3HHR8</accession>
<feature type="region of interest" description="Disordered" evidence="1">
    <location>
        <begin position="114"/>
        <end position="136"/>
    </location>
</feature>
<evidence type="ECO:0000313" key="3">
    <source>
        <dbReference type="EMBL" id="ODN75296.1"/>
    </source>
</evidence>